<dbReference type="RefSeq" id="XP_033574415.1">
    <property type="nucleotide sequence ID" value="XM_033728282.1"/>
</dbReference>
<feature type="region of interest" description="Disordered" evidence="9">
    <location>
        <begin position="614"/>
        <end position="663"/>
    </location>
</feature>
<dbReference type="GO" id="GO:0008289">
    <property type="term" value="F:lipid binding"/>
    <property type="evidence" value="ECO:0007669"/>
    <property type="project" value="UniProtKB-KW"/>
</dbReference>
<dbReference type="EMBL" id="MU003705">
    <property type="protein sequence ID" value="KAF2807451.1"/>
    <property type="molecule type" value="Genomic_DNA"/>
</dbReference>
<dbReference type="PANTHER" id="PTHR13466:SF19">
    <property type="entry name" value="NUCLEUS-VACUOLE JUNCTION PROTEIN 2"/>
    <property type="match status" value="1"/>
</dbReference>
<keyword evidence="6" id="KW-0445">Lipid transport</keyword>
<keyword evidence="2" id="KW-0813">Transport</keyword>
<dbReference type="GO" id="GO:1990456">
    <property type="term" value="P:mitochondrion-endoplasmic reticulum membrane tethering"/>
    <property type="evidence" value="ECO:0007669"/>
    <property type="project" value="TreeGrafter"/>
</dbReference>
<feature type="compositionally biased region" description="Basic and acidic residues" evidence="9">
    <location>
        <begin position="52"/>
        <end position="62"/>
    </location>
</feature>
<evidence type="ECO:0000313" key="11">
    <source>
        <dbReference type="EMBL" id="KAF2807451.1"/>
    </source>
</evidence>
<evidence type="ECO:0000313" key="13">
    <source>
        <dbReference type="RefSeq" id="XP_033574415.1"/>
    </source>
</evidence>
<evidence type="ECO:0000256" key="2">
    <source>
        <dbReference type="ARBA" id="ARBA00022448"/>
    </source>
</evidence>
<evidence type="ECO:0000256" key="6">
    <source>
        <dbReference type="ARBA" id="ARBA00023055"/>
    </source>
</evidence>
<reference evidence="13" key="3">
    <citation type="submission" date="2025-04" db="UniProtKB">
        <authorList>
            <consortium name="RefSeq"/>
        </authorList>
    </citation>
    <scope>IDENTIFICATION</scope>
    <source>
        <strain evidence="13">CBS 304.34</strain>
    </source>
</reference>
<feature type="compositionally biased region" description="Pro residues" evidence="9">
    <location>
        <begin position="806"/>
        <end position="816"/>
    </location>
</feature>
<feature type="region of interest" description="Disordered" evidence="9">
    <location>
        <begin position="534"/>
        <end position="568"/>
    </location>
</feature>
<dbReference type="AlphaFoldDB" id="A0A6A6YF83"/>
<keyword evidence="5" id="KW-1133">Transmembrane helix</keyword>
<dbReference type="PANTHER" id="PTHR13466">
    <property type="entry name" value="TEX2 PROTEIN-RELATED"/>
    <property type="match status" value="1"/>
</dbReference>
<accession>A0A6A6YF83</accession>
<protein>
    <recommendedName>
        <fullName evidence="10">SMP-LTD domain-containing protein</fullName>
    </recommendedName>
</protein>
<dbReference type="GO" id="GO:0015914">
    <property type="term" value="P:phospholipid transport"/>
    <property type="evidence" value="ECO:0007669"/>
    <property type="project" value="TreeGrafter"/>
</dbReference>
<keyword evidence="4" id="KW-0256">Endoplasmic reticulum</keyword>
<feature type="compositionally biased region" description="Low complexity" evidence="9">
    <location>
        <begin position="847"/>
        <end position="857"/>
    </location>
</feature>
<dbReference type="InterPro" id="IPR031468">
    <property type="entry name" value="SMP_LBD"/>
</dbReference>
<name>A0A6A6YF83_9PEZI</name>
<evidence type="ECO:0000256" key="7">
    <source>
        <dbReference type="ARBA" id="ARBA00023121"/>
    </source>
</evidence>
<evidence type="ECO:0000256" key="5">
    <source>
        <dbReference type="ARBA" id="ARBA00022989"/>
    </source>
</evidence>
<dbReference type="CDD" id="cd21675">
    <property type="entry name" value="SMP_TEX2"/>
    <property type="match status" value="1"/>
</dbReference>
<feature type="compositionally biased region" description="Polar residues" evidence="9">
    <location>
        <begin position="740"/>
        <end position="749"/>
    </location>
</feature>
<feature type="domain" description="SMP-LTD" evidence="10">
    <location>
        <begin position="274"/>
        <end position="467"/>
    </location>
</feature>
<feature type="region of interest" description="Disordered" evidence="9">
    <location>
        <begin position="740"/>
        <end position="822"/>
    </location>
</feature>
<keyword evidence="8" id="KW-0472">Membrane</keyword>
<dbReference type="Pfam" id="PF15413">
    <property type="entry name" value="PH_11"/>
    <property type="match status" value="1"/>
</dbReference>
<gene>
    <name evidence="11 13" type="ORF">BDZ99DRAFT_573276</name>
</gene>
<dbReference type="GO" id="GO:0005789">
    <property type="term" value="C:endoplasmic reticulum membrane"/>
    <property type="evidence" value="ECO:0007669"/>
    <property type="project" value="UniProtKB-SubCell"/>
</dbReference>
<feature type="compositionally biased region" description="Low complexity" evidence="9">
    <location>
        <begin position="643"/>
        <end position="653"/>
    </location>
</feature>
<dbReference type="OrthoDB" id="26740at2759"/>
<dbReference type="Proteomes" id="UP000504636">
    <property type="component" value="Unplaced"/>
</dbReference>
<organism evidence="11">
    <name type="scientific">Mytilinidion resinicola</name>
    <dbReference type="NCBI Taxonomy" id="574789"/>
    <lineage>
        <taxon>Eukaryota</taxon>
        <taxon>Fungi</taxon>
        <taxon>Dikarya</taxon>
        <taxon>Ascomycota</taxon>
        <taxon>Pezizomycotina</taxon>
        <taxon>Dothideomycetes</taxon>
        <taxon>Pleosporomycetidae</taxon>
        <taxon>Mytilinidiales</taxon>
        <taxon>Mytilinidiaceae</taxon>
        <taxon>Mytilinidion</taxon>
    </lineage>
</organism>
<feature type="compositionally biased region" description="Acidic residues" evidence="9">
    <location>
        <begin position="1010"/>
        <end position="1019"/>
    </location>
</feature>
<evidence type="ECO:0000313" key="12">
    <source>
        <dbReference type="Proteomes" id="UP000504636"/>
    </source>
</evidence>
<feature type="region of interest" description="Disordered" evidence="9">
    <location>
        <begin position="677"/>
        <end position="709"/>
    </location>
</feature>
<evidence type="ECO:0000256" key="1">
    <source>
        <dbReference type="ARBA" id="ARBA00004586"/>
    </source>
</evidence>
<feature type="region of interest" description="Disordered" evidence="9">
    <location>
        <begin position="500"/>
        <end position="522"/>
    </location>
</feature>
<proteinExistence type="predicted"/>
<evidence type="ECO:0000259" key="10">
    <source>
        <dbReference type="PROSITE" id="PS51847"/>
    </source>
</evidence>
<reference evidence="13" key="2">
    <citation type="submission" date="2020-04" db="EMBL/GenBank/DDBJ databases">
        <authorList>
            <consortium name="NCBI Genome Project"/>
        </authorList>
    </citation>
    <scope>NUCLEOTIDE SEQUENCE</scope>
    <source>
        <strain evidence="13">CBS 304.34</strain>
    </source>
</reference>
<feature type="compositionally biased region" description="Polar residues" evidence="9">
    <location>
        <begin position="679"/>
        <end position="698"/>
    </location>
</feature>
<sequence>MVTLSAFVFIYVLGGISFIPLVVAAILLHAHFTFPTRAPEEPLDGAAAFSARDAEQQRRDLNTDEDNLPEELKPRAHEPDVAAGYFAVCREYVPGGVNGKPPERTTPAGVVVANESPSVYQSMYRSIFDRNKGQPPSLDSANGKTKKARNVFFVVLRHGHLMLYDDSEQLDVRHVISLAYHDVDVYAGGEKIPEGELWIKRNCIRLTRRKVVGDITDEAKPFFLFSDNCSEKEDFYHAMLQNQERNKTSPQNPPRPLLFETADIVKLVQQLHANEENLQTRWINALIGRLFLAMYKTAEIEDFIRMKITKKIARVPKPAFINSLKLQKIDMGDLPPFITNPKLKELTVDGDLTIEADVKYKGSFRLEIAAVARIELGSRFKPRDVNLVLAGLLKKLEGHILIRMKPPPSNRLWISFETIPKMDISIEPIISSRQITYGVVLRAIESRIRETIAETLVLPNWDDIPFHDTMLQRFRGGMWADDSRLRPFGDHQTEAAKHGLADEIDKDSDSEESIPPPTLSAKDKTMSLPILVDTPPKGLVSRKGANSTISLDDSVGVTSGAEARQRKHPKIIRSGSFASASSPVVNLDSSTVEALRAHAPQGGQDAASAMKIISSRSPPTSPFESPVGSPDPPSLISQRSKKNSVSSVRSTPSRTEDEQASADFDALVDRTGSLLKRSSAGSLTGTSDDVSSHSNTPTGLKHAHTTASVKSNLSNAEKRQALNQTLNSATAAAKKWFANRQQGGNSTADSSLSHHRSTASSSSVSQETLVDTSSNPSSTQQSSESDSHKNGDRPGSTAQPIGRGQPLPPPGTPLPFPENRKSSWVVPGAAALASIAKRKPLPPPAKSPTATSTPLATQSPGKSPAFSFPKQSTSQDHLPFDMPSPGHHRSNSHRAVPNPPLPPRRKRVSNAGLNQDVGGFGEGLMVVEAPVSDTSTPNSPLKERHSREHDDGDRVEEEEGEKTKTPQEESPSLDEVEEGVFQAMDLESRKEGEAPPESGLGGLEKNPWGEEGEAEEKPV</sequence>
<keyword evidence="3" id="KW-0812">Transmembrane</keyword>
<reference evidence="11 13" key="1">
    <citation type="journal article" date="2020" name="Stud. Mycol.">
        <title>101 Dothideomycetes genomes: a test case for predicting lifestyles and emergence of pathogens.</title>
        <authorList>
            <person name="Haridas S."/>
            <person name="Albert R."/>
            <person name="Binder M."/>
            <person name="Bloem J."/>
            <person name="Labutti K."/>
            <person name="Salamov A."/>
            <person name="Andreopoulos B."/>
            <person name="Baker S."/>
            <person name="Barry K."/>
            <person name="Bills G."/>
            <person name="Bluhm B."/>
            <person name="Cannon C."/>
            <person name="Castanera R."/>
            <person name="Culley D."/>
            <person name="Daum C."/>
            <person name="Ezra D."/>
            <person name="Gonzalez J."/>
            <person name="Henrissat B."/>
            <person name="Kuo A."/>
            <person name="Liang C."/>
            <person name="Lipzen A."/>
            <person name="Lutzoni F."/>
            <person name="Magnuson J."/>
            <person name="Mondo S."/>
            <person name="Nolan M."/>
            <person name="Ohm R."/>
            <person name="Pangilinan J."/>
            <person name="Park H.-J."/>
            <person name="Ramirez L."/>
            <person name="Alfaro M."/>
            <person name="Sun H."/>
            <person name="Tritt A."/>
            <person name="Yoshinaga Y."/>
            <person name="Zwiers L.-H."/>
            <person name="Turgeon B."/>
            <person name="Goodwin S."/>
            <person name="Spatafora J."/>
            <person name="Crous P."/>
            <person name="Grigoriev I."/>
        </authorList>
    </citation>
    <scope>NUCLEOTIDE SEQUENCE</scope>
    <source>
        <strain evidence="11 13">CBS 304.34</strain>
    </source>
</reference>
<keyword evidence="7" id="KW-0446">Lipid-binding</keyword>
<evidence type="ECO:0000256" key="9">
    <source>
        <dbReference type="SAM" id="MobiDB-lite"/>
    </source>
</evidence>
<dbReference type="SUPFAM" id="SSF50729">
    <property type="entry name" value="PH domain-like"/>
    <property type="match status" value="1"/>
</dbReference>
<keyword evidence="12" id="KW-1185">Reference proteome</keyword>
<comment type="subcellular location">
    <subcellularLocation>
        <location evidence="1">Endoplasmic reticulum membrane</location>
    </subcellularLocation>
</comment>
<dbReference type="GO" id="GO:0032865">
    <property type="term" value="C:ERMES complex"/>
    <property type="evidence" value="ECO:0007669"/>
    <property type="project" value="TreeGrafter"/>
</dbReference>
<feature type="region of interest" description="Disordered" evidence="9">
    <location>
        <begin position="50"/>
        <end position="74"/>
    </location>
</feature>
<evidence type="ECO:0000256" key="8">
    <source>
        <dbReference type="ARBA" id="ARBA00023136"/>
    </source>
</evidence>
<feature type="region of interest" description="Disordered" evidence="9">
    <location>
        <begin position="835"/>
        <end position="1019"/>
    </location>
</feature>
<dbReference type="GeneID" id="54469175"/>
<evidence type="ECO:0000256" key="3">
    <source>
        <dbReference type="ARBA" id="ARBA00022692"/>
    </source>
</evidence>
<dbReference type="PROSITE" id="PS51847">
    <property type="entry name" value="SMP"/>
    <property type="match status" value="1"/>
</dbReference>
<feature type="compositionally biased region" description="Low complexity" evidence="9">
    <location>
        <begin position="758"/>
        <end position="784"/>
    </location>
</feature>
<evidence type="ECO:0000256" key="4">
    <source>
        <dbReference type="ARBA" id="ARBA00022824"/>
    </source>
</evidence>
<feature type="compositionally biased region" description="Basic and acidic residues" evidence="9">
    <location>
        <begin position="941"/>
        <end position="952"/>
    </location>
</feature>